<organism evidence="1 2">
    <name type="scientific">Theobroma cacao</name>
    <name type="common">Cacao</name>
    <name type="synonym">Cocoa</name>
    <dbReference type="NCBI Taxonomy" id="3641"/>
    <lineage>
        <taxon>Eukaryota</taxon>
        <taxon>Viridiplantae</taxon>
        <taxon>Streptophyta</taxon>
        <taxon>Embryophyta</taxon>
        <taxon>Tracheophyta</taxon>
        <taxon>Spermatophyta</taxon>
        <taxon>Magnoliopsida</taxon>
        <taxon>eudicotyledons</taxon>
        <taxon>Gunneridae</taxon>
        <taxon>Pentapetalae</taxon>
        <taxon>rosids</taxon>
        <taxon>malvids</taxon>
        <taxon>Malvales</taxon>
        <taxon>Malvaceae</taxon>
        <taxon>Byttnerioideae</taxon>
        <taxon>Theobroma</taxon>
    </lineage>
</organism>
<evidence type="ECO:0000313" key="1">
    <source>
        <dbReference type="EMBL" id="EOY18061.1"/>
    </source>
</evidence>
<dbReference type="Proteomes" id="UP000026915">
    <property type="component" value="Chromosome 10"/>
</dbReference>
<protein>
    <submittedName>
        <fullName evidence="1">Uncharacterized protein isoform 1</fullName>
    </submittedName>
</protein>
<dbReference type="eggNOG" id="ENOG502SETN">
    <property type="taxonomic scope" value="Eukaryota"/>
</dbReference>
<keyword evidence="2" id="KW-1185">Reference proteome</keyword>
<accession>A0A061FLV2</accession>
<proteinExistence type="predicted"/>
<dbReference type="AlphaFoldDB" id="A0A061FLV2"/>
<dbReference type="HOGENOM" id="CLU_1565671_0_0_1"/>
<reference evidence="1 2" key="1">
    <citation type="journal article" date="2013" name="Genome Biol.">
        <title>The genome sequence of the most widely cultivated cacao type and its use to identify candidate genes regulating pod color.</title>
        <authorList>
            <person name="Motamayor J.C."/>
            <person name="Mockaitis K."/>
            <person name="Schmutz J."/>
            <person name="Haiminen N."/>
            <person name="Iii D.L."/>
            <person name="Cornejo O."/>
            <person name="Findley S.D."/>
            <person name="Zheng P."/>
            <person name="Utro F."/>
            <person name="Royaert S."/>
            <person name="Saski C."/>
            <person name="Jenkins J."/>
            <person name="Podicheti R."/>
            <person name="Zhao M."/>
            <person name="Scheffler B.E."/>
            <person name="Stack J.C."/>
            <person name="Feltus F.A."/>
            <person name="Mustiga G.M."/>
            <person name="Amores F."/>
            <person name="Phillips W."/>
            <person name="Marelli J.P."/>
            <person name="May G.D."/>
            <person name="Shapiro H."/>
            <person name="Ma J."/>
            <person name="Bustamante C.D."/>
            <person name="Schnell R.J."/>
            <person name="Main D."/>
            <person name="Gilbert D."/>
            <person name="Parida L."/>
            <person name="Kuhn D.N."/>
        </authorList>
    </citation>
    <scope>NUCLEOTIDE SEQUENCE [LARGE SCALE GENOMIC DNA]</scope>
    <source>
        <strain evidence="2">cv. Matina 1-6</strain>
    </source>
</reference>
<gene>
    <name evidence="1" type="ORF">TCM_042718</name>
</gene>
<dbReference type="Gramene" id="EOY18061">
    <property type="protein sequence ID" value="EOY18061"/>
    <property type="gene ID" value="TCM_042718"/>
</dbReference>
<evidence type="ECO:0000313" key="2">
    <source>
        <dbReference type="Proteomes" id="UP000026915"/>
    </source>
</evidence>
<dbReference type="EMBL" id="CM001888">
    <property type="protein sequence ID" value="EOY18061.1"/>
    <property type="molecule type" value="Genomic_DNA"/>
</dbReference>
<dbReference type="InParanoid" id="A0A061FLV2"/>
<name>A0A061FLV2_THECC</name>
<sequence length="185" mass="21219">MGIAHFRLQFRVFFRDPLFRFEIVFAAQFANIASAFFSESDPFIWLRHVNSQVRGLRELEGKCNHKAHGFCATPKTQPAHLKKQALVVPSGTSDKIGTIQRRLAWPLRKDDTHKSRNGGQFCVNHAKNFAFSGYERAWLILNARCVLLQTDAVAAIYKLPLFGCLIFLGRFKEMKYYGNREVPPN</sequence>